<comment type="caution">
    <text evidence="2">The sequence shown here is derived from an EMBL/GenBank/DDBJ whole genome shotgun (WGS) entry which is preliminary data.</text>
</comment>
<accession>A0AAE3QL99</accession>
<protein>
    <submittedName>
        <fullName evidence="2">Uncharacterized protein</fullName>
    </submittedName>
</protein>
<evidence type="ECO:0000313" key="3">
    <source>
        <dbReference type="Proteomes" id="UP001161580"/>
    </source>
</evidence>
<dbReference type="Proteomes" id="UP001161580">
    <property type="component" value="Unassembled WGS sequence"/>
</dbReference>
<feature type="non-terminal residue" evidence="2">
    <location>
        <position position="74"/>
    </location>
</feature>
<dbReference type="EMBL" id="JALDYZ010000033">
    <property type="protein sequence ID" value="MDI7925249.1"/>
    <property type="molecule type" value="Genomic_DNA"/>
</dbReference>
<organism evidence="2 3">
    <name type="scientific">Ferirhizobium litorale</name>
    <dbReference type="NCBI Taxonomy" id="2927786"/>
    <lineage>
        <taxon>Bacteria</taxon>
        <taxon>Pseudomonadati</taxon>
        <taxon>Pseudomonadota</taxon>
        <taxon>Alphaproteobacteria</taxon>
        <taxon>Hyphomicrobiales</taxon>
        <taxon>Rhizobiaceae</taxon>
        <taxon>Ferirhizobium</taxon>
    </lineage>
</organism>
<evidence type="ECO:0000256" key="1">
    <source>
        <dbReference type="SAM" id="Phobius"/>
    </source>
</evidence>
<sequence length="74" mass="8773">MEFAIFSFDWLGKPVWMWLTFLSIVIALLVFDLGVLHRDNREIEVRESLLLSTMYIGVNRHPKLTPYRRPILTP</sequence>
<keyword evidence="1" id="KW-0472">Membrane</keyword>
<feature type="transmembrane region" description="Helical" evidence="1">
    <location>
        <begin position="15"/>
        <end position="36"/>
    </location>
</feature>
<keyword evidence="1" id="KW-0812">Transmembrane</keyword>
<reference evidence="2" key="1">
    <citation type="submission" date="2022-03" db="EMBL/GenBank/DDBJ databases">
        <title>Fererhizobium litorale gen. nov., sp. nov., isolated from sandy sediments of the Sea of Japan seashore.</title>
        <authorList>
            <person name="Romanenko L."/>
            <person name="Kurilenko V."/>
            <person name="Otstavnykh N."/>
            <person name="Svetashev V."/>
            <person name="Tekutyeva L."/>
            <person name="Isaeva M."/>
            <person name="Mikhailov V."/>
        </authorList>
    </citation>
    <scope>NUCLEOTIDE SEQUENCE</scope>
    <source>
        <strain evidence="2">KMM 9576</strain>
    </source>
</reference>
<proteinExistence type="predicted"/>
<name>A0AAE3QL99_9HYPH</name>
<gene>
    <name evidence="2" type="ORF">MRS75_24750</name>
</gene>
<keyword evidence="3" id="KW-1185">Reference proteome</keyword>
<evidence type="ECO:0000313" key="2">
    <source>
        <dbReference type="EMBL" id="MDI7925249.1"/>
    </source>
</evidence>
<keyword evidence="1" id="KW-1133">Transmembrane helix</keyword>
<dbReference type="AlphaFoldDB" id="A0AAE3QL99"/>